<feature type="transmembrane region" description="Helical" evidence="1">
    <location>
        <begin position="304"/>
        <end position="330"/>
    </location>
</feature>
<sequence length="377" mass="43311">MMHDGEFLPSDSDGCTGNSSFHGLQDSERNCICDESNRCHLISIFFKKIMCLRKLKRRTRVAIIWVWLTTIFLPMALIFRFGMYADQSVTASSQDMRTVDGISTEFCEKVTIKSSNIIDAYLFPNYPDISPRLLSSNMKKNASVGVNKYEYWGFYIIKGSTVKVSSCISRYTALISYMDFYVIKGKDKLKEWESDGSCITCYTYYTNIYKKCAFFESNDLLLNISETDEYYFAFSNQVKSILTLQVNFKFNRAVYNITYAINQCIRTTSCTFNLESRSSMVAAFYVEGIDQSDITVTYSCEARLLLYISAFFLIPTVFGICASLTVICCCRNKLRTNPSSQQHRIWYTSHFLNSVDQTNEIYTDLPPSYDDVICGRV</sequence>
<proteinExistence type="predicted"/>
<dbReference type="InterPro" id="IPR032010">
    <property type="entry name" value="APD1-4_M"/>
</dbReference>
<keyword evidence="5" id="KW-1185">Reference proteome</keyword>
<accession>A0ABD3UD60</accession>
<evidence type="ECO:0000256" key="1">
    <source>
        <dbReference type="SAM" id="Phobius"/>
    </source>
</evidence>
<evidence type="ECO:0000313" key="5">
    <source>
        <dbReference type="Proteomes" id="UP001634394"/>
    </source>
</evidence>
<reference evidence="4 5" key="1">
    <citation type="submission" date="2024-11" db="EMBL/GenBank/DDBJ databases">
        <title>Chromosome-level genome assembly of the freshwater bivalve Anodonta woodiana.</title>
        <authorList>
            <person name="Chen X."/>
        </authorList>
    </citation>
    <scope>NUCLEOTIDE SEQUENCE [LARGE SCALE GENOMIC DNA]</scope>
    <source>
        <strain evidence="4">MN2024</strain>
        <tissue evidence="4">Gills</tissue>
    </source>
</reference>
<gene>
    <name evidence="4" type="ORF">ACJMK2_018346</name>
</gene>
<evidence type="ECO:0000313" key="4">
    <source>
        <dbReference type="EMBL" id="KAL3847439.1"/>
    </source>
</evidence>
<feature type="domain" description="E3 ubiquitin-protein ligase APD1-4 N-terminal" evidence="2">
    <location>
        <begin position="117"/>
        <end position="189"/>
    </location>
</feature>
<dbReference type="EMBL" id="JBJQND010000016">
    <property type="protein sequence ID" value="KAL3847439.1"/>
    <property type="molecule type" value="Genomic_DNA"/>
</dbReference>
<name>A0ABD3UD60_SINWO</name>
<organism evidence="4 5">
    <name type="scientific">Sinanodonta woodiana</name>
    <name type="common">Chinese pond mussel</name>
    <name type="synonym">Anodonta woodiana</name>
    <dbReference type="NCBI Taxonomy" id="1069815"/>
    <lineage>
        <taxon>Eukaryota</taxon>
        <taxon>Metazoa</taxon>
        <taxon>Spiralia</taxon>
        <taxon>Lophotrochozoa</taxon>
        <taxon>Mollusca</taxon>
        <taxon>Bivalvia</taxon>
        <taxon>Autobranchia</taxon>
        <taxon>Heteroconchia</taxon>
        <taxon>Palaeoheterodonta</taxon>
        <taxon>Unionida</taxon>
        <taxon>Unionoidea</taxon>
        <taxon>Unionidae</taxon>
        <taxon>Unioninae</taxon>
        <taxon>Sinanodonta</taxon>
    </lineage>
</organism>
<dbReference type="InterPro" id="IPR032008">
    <property type="entry name" value="APD1-4_N"/>
</dbReference>
<evidence type="ECO:0000259" key="2">
    <source>
        <dbReference type="Pfam" id="PF16040"/>
    </source>
</evidence>
<feature type="domain" description="E3 ubiquitin-protein ligase APD1-4 middle" evidence="3">
    <location>
        <begin position="222"/>
        <end position="318"/>
    </location>
</feature>
<dbReference type="Pfam" id="PF16040">
    <property type="entry name" value="APD1-4_N"/>
    <property type="match status" value="1"/>
</dbReference>
<dbReference type="PANTHER" id="PTHR39077">
    <property type="entry name" value="DUF4793 DOMAIN-CONTAINING PROTEIN"/>
    <property type="match status" value="1"/>
</dbReference>
<evidence type="ECO:0000259" key="3">
    <source>
        <dbReference type="Pfam" id="PF16041"/>
    </source>
</evidence>
<protein>
    <recommendedName>
        <fullName evidence="6">E3 ubiquitin-protein ligase APD1-4 middle domain-containing protein</fullName>
    </recommendedName>
</protein>
<keyword evidence="1" id="KW-0812">Transmembrane</keyword>
<dbReference type="PANTHER" id="PTHR39077:SF1">
    <property type="entry name" value="E3 UBIQUITIN-PROTEIN LIGASE APD1-4 MIDDLE DOMAIN-CONTAINING PROTEIN"/>
    <property type="match status" value="1"/>
</dbReference>
<dbReference type="Pfam" id="PF16041">
    <property type="entry name" value="APD1-4_M"/>
    <property type="match status" value="1"/>
</dbReference>
<dbReference type="Proteomes" id="UP001634394">
    <property type="component" value="Unassembled WGS sequence"/>
</dbReference>
<evidence type="ECO:0008006" key="6">
    <source>
        <dbReference type="Google" id="ProtNLM"/>
    </source>
</evidence>
<feature type="transmembrane region" description="Helical" evidence="1">
    <location>
        <begin position="62"/>
        <end position="83"/>
    </location>
</feature>
<comment type="caution">
    <text evidence="4">The sequence shown here is derived from an EMBL/GenBank/DDBJ whole genome shotgun (WGS) entry which is preliminary data.</text>
</comment>
<dbReference type="AlphaFoldDB" id="A0ABD3UD60"/>
<keyword evidence="1" id="KW-1133">Transmembrane helix</keyword>
<keyword evidence="1" id="KW-0472">Membrane</keyword>